<protein>
    <submittedName>
        <fullName evidence="3">2TM domain-containing protein</fullName>
    </submittedName>
</protein>
<evidence type="ECO:0000313" key="4">
    <source>
        <dbReference type="Proteomes" id="UP000291981"/>
    </source>
</evidence>
<keyword evidence="1" id="KW-0812">Transmembrane</keyword>
<dbReference type="AlphaFoldDB" id="A0A4Q8QFC7"/>
<name>A0A4Q8QFC7_9FLAO</name>
<dbReference type="Pfam" id="PF13239">
    <property type="entry name" value="2TM"/>
    <property type="match status" value="1"/>
</dbReference>
<feature type="domain" description="2TM" evidence="2">
    <location>
        <begin position="9"/>
        <end position="103"/>
    </location>
</feature>
<proteinExistence type="predicted"/>
<accession>A0A4Q8QFC7</accession>
<dbReference type="RefSeq" id="WP_130610707.1">
    <property type="nucleotide sequence ID" value="NZ_SGIU01000001.1"/>
</dbReference>
<dbReference type="OrthoDB" id="1495672at2"/>
<keyword evidence="1" id="KW-0472">Membrane</keyword>
<feature type="transmembrane region" description="Helical" evidence="1">
    <location>
        <begin position="21"/>
        <end position="44"/>
    </location>
</feature>
<keyword evidence="1" id="KW-1133">Transmembrane helix</keyword>
<keyword evidence="4" id="KW-1185">Reference proteome</keyword>
<sequence length="112" mass="13400">MENKLSSYERAKKRVKCIKGFYTHLSVYIVINLVLIFIKLYFLGHLRPNGWNEINLFDWAYADLIITPVVWGIGLLIHGIKVFYFQFGLVRRWEERQIRKIMESDEAFDSKK</sequence>
<reference evidence="3 4" key="1">
    <citation type="submission" date="2019-02" db="EMBL/GenBank/DDBJ databases">
        <title>Draft genome sequence of Muricauda sp. 176CP4-71.</title>
        <authorList>
            <person name="Park J.-S."/>
        </authorList>
    </citation>
    <scope>NUCLEOTIDE SEQUENCE [LARGE SCALE GENOMIC DNA]</scope>
    <source>
        <strain evidence="3 4">176CP4-71</strain>
    </source>
</reference>
<dbReference type="EMBL" id="SGIU01000001">
    <property type="protein sequence ID" value="TAI49222.1"/>
    <property type="molecule type" value="Genomic_DNA"/>
</dbReference>
<dbReference type="Proteomes" id="UP000291981">
    <property type="component" value="Unassembled WGS sequence"/>
</dbReference>
<gene>
    <name evidence="3" type="ORF">EW142_05335</name>
</gene>
<feature type="transmembrane region" description="Helical" evidence="1">
    <location>
        <begin position="64"/>
        <end position="90"/>
    </location>
</feature>
<evidence type="ECO:0000259" key="2">
    <source>
        <dbReference type="Pfam" id="PF13239"/>
    </source>
</evidence>
<evidence type="ECO:0000256" key="1">
    <source>
        <dbReference type="SAM" id="Phobius"/>
    </source>
</evidence>
<organism evidence="3 4">
    <name type="scientific">Flagellimonas allohymeniacidonis</name>
    <dbReference type="NCBI Taxonomy" id="2517819"/>
    <lineage>
        <taxon>Bacteria</taxon>
        <taxon>Pseudomonadati</taxon>
        <taxon>Bacteroidota</taxon>
        <taxon>Flavobacteriia</taxon>
        <taxon>Flavobacteriales</taxon>
        <taxon>Flavobacteriaceae</taxon>
        <taxon>Flagellimonas</taxon>
    </lineage>
</organism>
<evidence type="ECO:0000313" key="3">
    <source>
        <dbReference type="EMBL" id="TAI49222.1"/>
    </source>
</evidence>
<comment type="caution">
    <text evidence="3">The sequence shown here is derived from an EMBL/GenBank/DDBJ whole genome shotgun (WGS) entry which is preliminary data.</text>
</comment>
<dbReference type="InterPro" id="IPR025698">
    <property type="entry name" value="2TM_dom"/>
</dbReference>